<dbReference type="Proteomes" id="UP000054693">
    <property type="component" value="Unassembled WGS sequence"/>
</dbReference>
<dbReference type="PATRIC" id="fig|40335.7.peg.269"/>
<evidence type="ECO:0000256" key="2">
    <source>
        <dbReference type="ARBA" id="ARBA00022552"/>
    </source>
</evidence>
<dbReference type="InterPro" id="IPR014776">
    <property type="entry name" value="4pyrrole_Mease_sub2"/>
</dbReference>
<reference evidence="9 10" key="1">
    <citation type="submission" date="2015-11" db="EMBL/GenBank/DDBJ databases">
        <title>Genomic analysis of 38 Legionella species identifies large and diverse effector repertoires.</title>
        <authorList>
            <person name="Burstein D."/>
            <person name="Amaro F."/>
            <person name="Zusman T."/>
            <person name="Lifshitz Z."/>
            <person name="Cohen O."/>
            <person name="Gilbert J.A."/>
            <person name="Pupko T."/>
            <person name="Shuman H.A."/>
            <person name="Segal G."/>
        </authorList>
    </citation>
    <scope>NUCLEOTIDE SEQUENCE [LARGE SCALE GENOMIC DNA]</scope>
    <source>
        <strain evidence="9 10">ATCC 49180</strain>
    </source>
</reference>
<keyword evidence="10" id="KW-1185">Reference proteome</keyword>
<evidence type="ECO:0000256" key="4">
    <source>
        <dbReference type="ARBA" id="ARBA00022679"/>
    </source>
</evidence>
<dbReference type="Gene3D" id="3.30.950.10">
    <property type="entry name" value="Methyltransferase, Cobalt-precorrin-4 Transmethylase, Domain 2"/>
    <property type="match status" value="1"/>
</dbReference>
<evidence type="ECO:0000256" key="6">
    <source>
        <dbReference type="HAMAP-Rule" id="MF_01877"/>
    </source>
</evidence>
<feature type="domain" description="RsmI HTH" evidence="8">
    <location>
        <begin position="240"/>
        <end position="280"/>
    </location>
</feature>
<dbReference type="EMBL" id="LNZA01000001">
    <property type="protein sequence ID" value="KTD72413.1"/>
    <property type="molecule type" value="Genomic_DNA"/>
</dbReference>
<evidence type="ECO:0000259" key="7">
    <source>
        <dbReference type="Pfam" id="PF00590"/>
    </source>
</evidence>
<dbReference type="Pfam" id="PF00590">
    <property type="entry name" value="TP_methylase"/>
    <property type="match status" value="1"/>
</dbReference>
<dbReference type="GO" id="GO:0070677">
    <property type="term" value="F:rRNA (cytosine-2'-O-)-methyltransferase activity"/>
    <property type="evidence" value="ECO:0007669"/>
    <property type="project" value="UniProtKB-UniRule"/>
</dbReference>
<keyword evidence="3 6" id="KW-0489">Methyltransferase</keyword>
<dbReference type="SUPFAM" id="SSF53790">
    <property type="entry name" value="Tetrapyrrole methylase"/>
    <property type="match status" value="1"/>
</dbReference>
<dbReference type="PROSITE" id="PS01296">
    <property type="entry name" value="RSMI"/>
    <property type="match status" value="1"/>
</dbReference>
<comment type="subcellular location">
    <subcellularLocation>
        <location evidence="6">Cytoplasm</location>
    </subcellularLocation>
</comment>
<dbReference type="InterPro" id="IPR014777">
    <property type="entry name" value="4pyrrole_Mease_sub1"/>
</dbReference>
<evidence type="ECO:0000256" key="5">
    <source>
        <dbReference type="ARBA" id="ARBA00022691"/>
    </source>
</evidence>
<dbReference type="InterPro" id="IPR053910">
    <property type="entry name" value="RsmI_HTH"/>
</dbReference>
<dbReference type="InterPro" id="IPR035996">
    <property type="entry name" value="4pyrrol_Methylase_sf"/>
</dbReference>
<keyword evidence="2 6" id="KW-0698">rRNA processing</keyword>
<dbReference type="Pfam" id="PF23016">
    <property type="entry name" value="RsmI_C"/>
    <property type="match status" value="1"/>
</dbReference>
<proteinExistence type="inferred from homology"/>
<keyword evidence="5 6" id="KW-0949">S-adenosyl-L-methionine</keyword>
<dbReference type="OrthoDB" id="9809084at2"/>
<evidence type="ECO:0000259" key="8">
    <source>
        <dbReference type="Pfam" id="PF23016"/>
    </source>
</evidence>
<dbReference type="FunFam" id="3.40.1010.10:FF:000007">
    <property type="entry name" value="Ribosomal RNA small subunit methyltransferase I"/>
    <property type="match status" value="1"/>
</dbReference>
<dbReference type="RefSeq" id="WP_058519563.1">
    <property type="nucleotide sequence ID" value="NZ_CAAAIP010000011.1"/>
</dbReference>
<evidence type="ECO:0000256" key="1">
    <source>
        <dbReference type="ARBA" id="ARBA00022490"/>
    </source>
</evidence>
<evidence type="ECO:0000313" key="9">
    <source>
        <dbReference type="EMBL" id="KTD72413.1"/>
    </source>
</evidence>
<protein>
    <recommendedName>
        <fullName evidence="6">Ribosomal RNA small subunit methyltransferase I</fullName>
        <ecNumber evidence="6">2.1.1.198</ecNumber>
    </recommendedName>
    <alternativeName>
        <fullName evidence="6">16S rRNA 2'-O-ribose C1402 methyltransferase</fullName>
    </alternativeName>
    <alternativeName>
        <fullName evidence="6">rRNA (cytidine-2'-O-)-methyltransferase RsmI</fullName>
    </alternativeName>
</protein>
<dbReference type="PANTHER" id="PTHR46111">
    <property type="entry name" value="RIBOSOMAL RNA SMALL SUBUNIT METHYLTRANSFERASE I"/>
    <property type="match status" value="1"/>
</dbReference>
<gene>
    <name evidence="9" type="primary">yraL</name>
    <name evidence="6" type="synonym">rsmI</name>
    <name evidence="9" type="ORF">Ltuc_0260</name>
</gene>
<organism evidence="9 10">
    <name type="scientific">Legionella tucsonensis</name>
    <dbReference type="NCBI Taxonomy" id="40335"/>
    <lineage>
        <taxon>Bacteria</taxon>
        <taxon>Pseudomonadati</taxon>
        <taxon>Pseudomonadota</taxon>
        <taxon>Gammaproteobacteria</taxon>
        <taxon>Legionellales</taxon>
        <taxon>Legionellaceae</taxon>
        <taxon>Legionella</taxon>
    </lineage>
</organism>
<dbReference type="InterPro" id="IPR018063">
    <property type="entry name" value="SAM_MeTrfase_RsmI_CS"/>
</dbReference>
<name>A0A0W0ZT98_9GAMM</name>
<evidence type="ECO:0000313" key="10">
    <source>
        <dbReference type="Proteomes" id="UP000054693"/>
    </source>
</evidence>
<keyword evidence="4 6" id="KW-0808">Transferase</keyword>
<dbReference type="AlphaFoldDB" id="A0A0W0ZT98"/>
<comment type="catalytic activity">
    <reaction evidence="6">
        <text>cytidine(1402) in 16S rRNA + S-adenosyl-L-methionine = 2'-O-methylcytidine(1402) in 16S rRNA + S-adenosyl-L-homocysteine + H(+)</text>
        <dbReference type="Rhea" id="RHEA:42924"/>
        <dbReference type="Rhea" id="RHEA-COMP:10285"/>
        <dbReference type="Rhea" id="RHEA-COMP:10286"/>
        <dbReference type="ChEBI" id="CHEBI:15378"/>
        <dbReference type="ChEBI" id="CHEBI:57856"/>
        <dbReference type="ChEBI" id="CHEBI:59789"/>
        <dbReference type="ChEBI" id="CHEBI:74495"/>
        <dbReference type="ChEBI" id="CHEBI:82748"/>
        <dbReference type="EC" id="2.1.1.198"/>
    </reaction>
</comment>
<dbReference type="FunFam" id="3.30.950.10:FF:000002">
    <property type="entry name" value="Ribosomal RNA small subunit methyltransferase I"/>
    <property type="match status" value="1"/>
</dbReference>
<comment type="similarity">
    <text evidence="6">Belongs to the methyltransferase superfamily. RsmI family.</text>
</comment>
<comment type="function">
    <text evidence="6">Catalyzes the 2'-O-methylation of the ribose of cytidine 1402 (C1402) in 16S rRNA.</text>
</comment>
<dbReference type="EC" id="2.1.1.198" evidence="6"/>
<dbReference type="NCBIfam" id="TIGR00096">
    <property type="entry name" value="16S rRNA (cytidine(1402)-2'-O)-methyltransferase"/>
    <property type="match status" value="1"/>
</dbReference>
<dbReference type="HAMAP" id="MF_01877">
    <property type="entry name" value="16SrRNA_methyltr_I"/>
    <property type="match status" value="1"/>
</dbReference>
<keyword evidence="1 6" id="KW-0963">Cytoplasm</keyword>
<dbReference type="PANTHER" id="PTHR46111:SF1">
    <property type="entry name" value="RIBOSOMAL RNA SMALL SUBUNIT METHYLTRANSFERASE I"/>
    <property type="match status" value="1"/>
</dbReference>
<dbReference type="Gene3D" id="3.40.1010.10">
    <property type="entry name" value="Cobalt-precorrin-4 Transmethylase, Domain 1"/>
    <property type="match status" value="1"/>
</dbReference>
<dbReference type="GO" id="GO:0005737">
    <property type="term" value="C:cytoplasm"/>
    <property type="evidence" value="ECO:0007669"/>
    <property type="project" value="UniProtKB-SubCell"/>
</dbReference>
<accession>A0A0W0ZT98</accession>
<sequence>MTNSLATGIGTLYIVATPIGNREDITFRALEVLKSVDFILAEDTRHSVQLLTSLGIKNNLASLHAHNENDKSKHIIEELLKGKSVALISDAGTPLISDPGFLLVKLAHQHHIPVIPIPGACALITALCAAGIPCDSFLFMGFLPAKKQARKIKLEAVRTESHTLIFYESTHRILECLDDISEVYGQTCEIVLAKELTKTFERFITGTLLEVKNWLLADPAHIKGEFVLLIPPQPASHEPDTYEKLLSVLLDELPLKQAVAIACKLSNGSKNELYERALVIKNKAM</sequence>
<dbReference type="PIRSF" id="PIRSF005917">
    <property type="entry name" value="MTase_YraL"/>
    <property type="match status" value="1"/>
</dbReference>
<feature type="domain" description="Tetrapyrrole methylase" evidence="7">
    <location>
        <begin position="11"/>
        <end position="210"/>
    </location>
</feature>
<dbReference type="InterPro" id="IPR008189">
    <property type="entry name" value="rRNA_ssu_MeTfrase_I"/>
</dbReference>
<dbReference type="CDD" id="cd11648">
    <property type="entry name" value="RsmI"/>
    <property type="match status" value="1"/>
</dbReference>
<dbReference type="InterPro" id="IPR000878">
    <property type="entry name" value="4pyrrol_Mease"/>
</dbReference>
<evidence type="ECO:0000256" key="3">
    <source>
        <dbReference type="ARBA" id="ARBA00022603"/>
    </source>
</evidence>
<comment type="caution">
    <text evidence="9">The sequence shown here is derived from an EMBL/GenBank/DDBJ whole genome shotgun (WGS) entry which is preliminary data.</text>
</comment>
<dbReference type="STRING" id="40335.Ltuc_0260"/>